<sequence length="147" mass="17021">MKMRAVLLIALLIGGTYAMLEAINDYNEKSFHELFESINTEFDSLTFNKPPMHGNPFETWVVDDQVKVDELLQFLQNYHVKKLKPEEINPDDDIDELSIVLRDAKENSITIIVAENLIIQNSLLYYEIVDGPLDVDWIVRFFVSNKS</sequence>
<protein>
    <submittedName>
        <fullName evidence="1">Uncharacterized protein</fullName>
    </submittedName>
</protein>
<dbReference type="EMBL" id="BJYL01000032">
    <property type="protein sequence ID" value="GEN84106.1"/>
    <property type="molecule type" value="Genomic_DNA"/>
</dbReference>
<comment type="caution">
    <text evidence="1">The sequence shown here is derived from an EMBL/GenBank/DDBJ whole genome shotgun (WGS) entry which is preliminary data.</text>
</comment>
<dbReference type="RefSeq" id="WP_147058641.1">
    <property type="nucleotide sequence ID" value="NZ_BJYL01000032.1"/>
</dbReference>
<organism evidence="1 2">
    <name type="scientific">Sporosarcina luteola</name>
    <dbReference type="NCBI Taxonomy" id="582850"/>
    <lineage>
        <taxon>Bacteria</taxon>
        <taxon>Bacillati</taxon>
        <taxon>Bacillota</taxon>
        <taxon>Bacilli</taxon>
        <taxon>Bacillales</taxon>
        <taxon>Caryophanaceae</taxon>
        <taxon>Sporosarcina</taxon>
    </lineage>
</organism>
<accession>A0A511Z9I4</accession>
<keyword evidence="2" id="KW-1185">Reference proteome</keyword>
<dbReference type="Proteomes" id="UP000321901">
    <property type="component" value="Unassembled WGS sequence"/>
</dbReference>
<name>A0A511Z9I4_9BACL</name>
<reference evidence="1 2" key="1">
    <citation type="submission" date="2019-07" db="EMBL/GenBank/DDBJ databases">
        <title>Whole genome shotgun sequence of Sporosarcina luteola NBRC 105378.</title>
        <authorList>
            <person name="Hosoyama A."/>
            <person name="Uohara A."/>
            <person name="Ohji S."/>
            <person name="Ichikawa N."/>
        </authorList>
    </citation>
    <scope>NUCLEOTIDE SEQUENCE [LARGE SCALE GENOMIC DNA]</scope>
    <source>
        <strain evidence="1 2">NBRC 105378</strain>
    </source>
</reference>
<dbReference type="AlphaFoldDB" id="A0A511Z9I4"/>
<gene>
    <name evidence="1" type="ORF">SLU01_24180</name>
</gene>
<evidence type="ECO:0000313" key="1">
    <source>
        <dbReference type="EMBL" id="GEN84106.1"/>
    </source>
</evidence>
<evidence type="ECO:0000313" key="2">
    <source>
        <dbReference type="Proteomes" id="UP000321901"/>
    </source>
</evidence>
<dbReference type="OrthoDB" id="2437154at2"/>
<proteinExistence type="predicted"/>